<dbReference type="InterPro" id="IPR050822">
    <property type="entry name" value="Cerebellin_Synaptic_Org"/>
</dbReference>
<dbReference type="SMART" id="SM00110">
    <property type="entry name" value="C1Q"/>
    <property type="match status" value="1"/>
</dbReference>
<reference evidence="6" key="1">
    <citation type="submission" date="2022-08" db="UniProtKB">
        <authorList>
            <consortium name="EnsemblMetazoa"/>
        </authorList>
    </citation>
    <scope>IDENTIFICATION</scope>
    <source>
        <strain evidence="6">05x7-T-G4-1.051#20</strain>
    </source>
</reference>
<dbReference type="PANTHER" id="PTHR22923">
    <property type="entry name" value="CEREBELLIN-RELATED"/>
    <property type="match status" value="1"/>
</dbReference>
<feature type="domain" description="C1q" evidence="5">
    <location>
        <begin position="54"/>
        <end position="180"/>
    </location>
</feature>
<evidence type="ECO:0000313" key="7">
    <source>
        <dbReference type="Proteomes" id="UP000005408"/>
    </source>
</evidence>
<dbReference type="OrthoDB" id="6134860at2759"/>
<keyword evidence="3 4" id="KW-0732">Signal</keyword>
<dbReference type="InterPro" id="IPR001073">
    <property type="entry name" value="C1q_dom"/>
</dbReference>
<dbReference type="Proteomes" id="UP000005408">
    <property type="component" value="Unassembled WGS sequence"/>
</dbReference>
<evidence type="ECO:0000256" key="3">
    <source>
        <dbReference type="ARBA" id="ARBA00022729"/>
    </source>
</evidence>
<dbReference type="AlphaFoldDB" id="A0A8W8JG29"/>
<organism evidence="6 7">
    <name type="scientific">Magallana gigas</name>
    <name type="common">Pacific oyster</name>
    <name type="synonym">Crassostrea gigas</name>
    <dbReference type="NCBI Taxonomy" id="29159"/>
    <lineage>
        <taxon>Eukaryota</taxon>
        <taxon>Metazoa</taxon>
        <taxon>Spiralia</taxon>
        <taxon>Lophotrochozoa</taxon>
        <taxon>Mollusca</taxon>
        <taxon>Bivalvia</taxon>
        <taxon>Autobranchia</taxon>
        <taxon>Pteriomorphia</taxon>
        <taxon>Ostreida</taxon>
        <taxon>Ostreoidea</taxon>
        <taxon>Ostreidae</taxon>
        <taxon>Magallana</taxon>
    </lineage>
</organism>
<accession>A0A8W8JG29</accession>
<dbReference type="EnsemblMetazoa" id="G18419.1">
    <property type="protein sequence ID" value="G18419.1:cds"/>
    <property type="gene ID" value="G18419"/>
</dbReference>
<feature type="signal peptide" evidence="4">
    <location>
        <begin position="1"/>
        <end position="25"/>
    </location>
</feature>
<dbReference type="InterPro" id="IPR008983">
    <property type="entry name" value="Tumour_necrosis_fac-like_dom"/>
</dbReference>
<dbReference type="PRINTS" id="PR00007">
    <property type="entry name" value="COMPLEMNTC1Q"/>
</dbReference>
<dbReference type="PROSITE" id="PS50871">
    <property type="entry name" value="C1Q"/>
    <property type="match status" value="1"/>
</dbReference>
<evidence type="ECO:0000313" key="6">
    <source>
        <dbReference type="EnsemblMetazoa" id="G18419.1:cds"/>
    </source>
</evidence>
<dbReference type="PANTHER" id="PTHR22923:SF116">
    <property type="entry name" value="C1Q DOMAIN-CONTAINING PROTEIN"/>
    <property type="match status" value="1"/>
</dbReference>
<name>A0A8W8JG29_MAGGI</name>
<dbReference type="Gene3D" id="2.60.120.40">
    <property type="match status" value="1"/>
</dbReference>
<evidence type="ECO:0000256" key="2">
    <source>
        <dbReference type="ARBA" id="ARBA00022525"/>
    </source>
</evidence>
<keyword evidence="2" id="KW-0964">Secreted</keyword>
<sequence length="180" mass="20061">MKSKTLVCVVLCQLVVLTWLTPAHGRGLLSNLMKQAETLSHGLDLASKVGDIGSHRNDVAFTAVTSSSKTYSTGSTIAFNTLKNNYGNAFNRGNYRFTAPSEGLYVFSWSIATHTSYYGNTRLMKNGSVYHQLNCYKNYQQCGATVTMWLKRNDQVWVASGYSSIYVYATYSSFSGWKLH</sequence>
<dbReference type="SUPFAM" id="SSF49842">
    <property type="entry name" value="TNF-like"/>
    <property type="match status" value="1"/>
</dbReference>
<protein>
    <recommendedName>
        <fullName evidence="5">C1q domain-containing protein</fullName>
    </recommendedName>
</protein>
<dbReference type="OMA" id="DEIWMES"/>
<proteinExistence type="predicted"/>
<evidence type="ECO:0000259" key="5">
    <source>
        <dbReference type="PROSITE" id="PS50871"/>
    </source>
</evidence>
<feature type="chain" id="PRO_5036447989" description="C1q domain-containing protein" evidence="4">
    <location>
        <begin position="26"/>
        <end position="180"/>
    </location>
</feature>
<dbReference type="Pfam" id="PF00386">
    <property type="entry name" value="C1q"/>
    <property type="match status" value="1"/>
</dbReference>
<evidence type="ECO:0000256" key="1">
    <source>
        <dbReference type="ARBA" id="ARBA00004613"/>
    </source>
</evidence>
<keyword evidence="7" id="KW-1185">Reference proteome</keyword>
<dbReference type="GO" id="GO:0005576">
    <property type="term" value="C:extracellular region"/>
    <property type="evidence" value="ECO:0007669"/>
    <property type="project" value="UniProtKB-SubCell"/>
</dbReference>
<comment type="subcellular location">
    <subcellularLocation>
        <location evidence="1">Secreted</location>
    </subcellularLocation>
</comment>
<evidence type="ECO:0000256" key="4">
    <source>
        <dbReference type="SAM" id="SignalP"/>
    </source>
</evidence>